<dbReference type="Proteomes" id="UP000885779">
    <property type="component" value="Unassembled WGS sequence"/>
</dbReference>
<reference evidence="1" key="1">
    <citation type="journal article" date="2020" name="mSystems">
        <title>Genome- and Community-Level Interaction Insights into Carbon Utilization and Element Cycling Functions of Hydrothermarchaeota in Hydrothermal Sediment.</title>
        <authorList>
            <person name="Zhou Z."/>
            <person name="Liu Y."/>
            <person name="Xu W."/>
            <person name="Pan J."/>
            <person name="Luo Z.H."/>
            <person name="Li M."/>
        </authorList>
    </citation>
    <scope>NUCLEOTIDE SEQUENCE [LARGE SCALE GENOMIC DNA]</scope>
    <source>
        <strain evidence="1">HyVt-577</strain>
    </source>
</reference>
<evidence type="ECO:0000313" key="1">
    <source>
        <dbReference type="EMBL" id="HGY55709.1"/>
    </source>
</evidence>
<comment type="caution">
    <text evidence="1">The sequence shown here is derived from an EMBL/GenBank/DDBJ whole genome shotgun (WGS) entry which is preliminary data.</text>
</comment>
<dbReference type="InterPro" id="IPR011322">
    <property type="entry name" value="N-reg_PII-like_a/b"/>
</dbReference>
<dbReference type="GO" id="GO:0005524">
    <property type="term" value="F:ATP binding"/>
    <property type="evidence" value="ECO:0007669"/>
    <property type="project" value="TreeGrafter"/>
</dbReference>
<dbReference type="GO" id="GO:0030234">
    <property type="term" value="F:enzyme regulator activity"/>
    <property type="evidence" value="ECO:0007669"/>
    <property type="project" value="InterPro"/>
</dbReference>
<proteinExistence type="predicted"/>
<accession>A0A7V4U0J7</accession>
<dbReference type="GO" id="GO:0006808">
    <property type="term" value="P:regulation of nitrogen utilization"/>
    <property type="evidence" value="ECO:0007669"/>
    <property type="project" value="InterPro"/>
</dbReference>
<dbReference type="SMART" id="SM00938">
    <property type="entry name" value="P-II"/>
    <property type="match status" value="1"/>
</dbReference>
<gene>
    <name evidence="1" type="ORF">ENK44_08415</name>
</gene>
<dbReference type="GO" id="GO:0005829">
    <property type="term" value="C:cytosol"/>
    <property type="evidence" value="ECO:0007669"/>
    <property type="project" value="TreeGrafter"/>
</dbReference>
<dbReference type="Pfam" id="PF00543">
    <property type="entry name" value="P-II"/>
    <property type="match status" value="1"/>
</dbReference>
<dbReference type="InterPro" id="IPR015867">
    <property type="entry name" value="N-reg_PII/ATP_PRibTrfase_C"/>
</dbReference>
<sequence length="113" mass="12489">MKEIKAFVRSEKADKIVEAMEELGISDITLVDVLGMGEHLVNSGESKYSIKVVQKYSDISKLEMVCRAQDVDRILETLRTVAYTGQKGDGIIYVTPVEKVIKIRTGAVDAEAL</sequence>
<organism evidence="1">
    <name type="scientific">Caldithrix abyssi</name>
    <dbReference type="NCBI Taxonomy" id="187145"/>
    <lineage>
        <taxon>Bacteria</taxon>
        <taxon>Pseudomonadati</taxon>
        <taxon>Calditrichota</taxon>
        <taxon>Calditrichia</taxon>
        <taxon>Calditrichales</taxon>
        <taxon>Calditrichaceae</taxon>
        <taxon>Caldithrix</taxon>
    </lineage>
</organism>
<name>A0A7V4U0J7_CALAY</name>
<dbReference type="PROSITE" id="PS51343">
    <property type="entry name" value="PII_GLNB_DOM"/>
    <property type="match status" value="1"/>
</dbReference>
<dbReference type="InterPro" id="IPR002187">
    <property type="entry name" value="N-reg_PII"/>
</dbReference>
<dbReference type="EMBL" id="DRQG01000079">
    <property type="protein sequence ID" value="HGY55709.1"/>
    <property type="molecule type" value="Genomic_DNA"/>
</dbReference>
<dbReference type="PANTHER" id="PTHR30115:SF11">
    <property type="entry name" value="NITROGEN REGULATORY PROTEIN P-II HOMOLOG"/>
    <property type="match status" value="1"/>
</dbReference>
<dbReference type="SUPFAM" id="SSF54913">
    <property type="entry name" value="GlnB-like"/>
    <property type="match status" value="1"/>
</dbReference>
<dbReference type="PANTHER" id="PTHR30115">
    <property type="entry name" value="NITROGEN REGULATORY PROTEIN P-II"/>
    <property type="match status" value="1"/>
</dbReference>
<dbReference type="AlphaFoldDB" id="A0A7V4U0J7"/>
<dbReference type="Gene3D" id="3.30.70.120">
    <property type="match status" value="1"/>
</dbReference>
<dbReference type="PRINTS" id="PR00340">
    <property type="entry name" value="PIIGLNB"/>
</dbReference>
<protein>
    <submittedName>
        <fullName evidence="1">P-II family nitrogen regulator</fullName>
    </submittedName>
</protein>